<sequence length="48" mass="5092">VVALGPVGPLTQPFTALATDAEVGRHARATVVAFDVVLACHYLFFGHR</sequence>
<name>A0A381YZ98_9ZZZZ</name>
<protein>
    <submittedName>
        <fullName evidence="1">Uncharacterized protein</fullName>
    </submittedName>
</protein>
<evidence type="ECO:0000313" key="1">
    <source>
        <dbReference type="EMBL" id="SVA82366.1"/>
    </source>
</evidence>
<dbReference type="EMBL" id="UINC01019454">
    <property type="protein sequence ID" value="SVA82366.1"/>
    <property type="molecule type" value="Genomic_DNA"/>
</dbReference>
<gene>
    <name evidence="1" type="ORF">METZ01_LOCUS135220</name>
</gene>
<feature type="non-terminal residue" evidence="1">
    <location>
        <position position="1"/>
    </location>
</feature>
<dbReference type="AlphaFoldDB" id="A0A381YZ98"/>
<organism evidence="1">
    <name type="scientific">marine metagenome</name>
    <dbReference type="NCBI Taxonomy" id="408172"/>
    <lineage>
        <taxon>unclassified sequences</taxon>
        <taxon>metagenomes</taxon>
        <taxon>ecological metagenomes</taxon>
    </lineage>
</organism>
<accession>A0A381YZ98</accession>
<feature type="non-terminal residue" evidence="1">
    <location>
        <position position="48"/>
    </location>
</feature>
<proteinExistence type="predicted"/>
<reference evidence="1" key="1">
    <citation type="submission" date="2018-05" db="EMBL/GenBank/DDBJ databases">
        <authorList>
            <person name="Lanie J.A."/>
            <person name="Ng W.-L."/>
            <person name="Kazmierczak K.M."/>
            <person name="Andrzejewski T.M."/>
            <person name="Davidsen T.M."/>
            <person name="Wayne K.J."/>
            <person name="Tettelin H."/>
            <person name="Glass J.I."/>
            <person name="Rusch D."/>
            <person name="Podicherti R."/>
            <person name="Tsui H.-C.T."/>
            <person name="Winkler M.E."/>
        </authorList>
    </citation>
    <scope>NUCLEOTIDE SEQUENCE</scope>
</reference>